<gene>
    <name evidence="2" type="ORF">EFK07_30595</name>
</gene>
<comment type="caution">
    <text evidence="2">The sequence shown here is derived from an EMBL/GenBank/DDBJ whole genome shotgun (WGS) entry which is preliminary data.</text>
</comment>
<dbReference type="AlphaFoldDB" id="A0A3M8SEV0"/>
<dbReference type="InterPro" id="IPR025701">
    <property type="entry name" value="UBQ-conjugat_E2_E"/>
</dbReference>
<protein>
    <submittedName>
        <fullName evidence="2">Prokaryotic E2 family E</fullName>
    </submittedName>
</protein>
<evidence type="ECO:0000313" key="2">
    <source>
        <dbReference type="EMBL" id="RNF77482.1"/>
    </source>
</evidence>
<evidence type="ECO:0000313" key="3">
    <source>
        <dbReference type="Proteomes" id="UP000278162"/>
    </source>
</evidence>
<dbReference type="Pfam" id="PF14452">
    <property type="entry name" value="Multi_ubiq"/>
    <property type="match status" value="2"/>
</dbReference>
<name>A0A3M8SEV0_PSEPU</name>
<dbReference type="RefSeq" id="WP_061305141.1">
    <property type="nucleotide sequence ID" value="NZ_RJAI01000115.1"/>
</dbReference>
<evidence type="ECO:0000259" key="1">
    <source>
        <dbReference type="Pfam" id="PF14452"/>
    </source>
</evidence>
<dbReference type="Pfam" id="PF14462">
    <property type="entry name" value="Prok-E2_E"/>
    <property type="match status" value="1"/>
</dbReference>
<reference evidence="2 3" key="1">
    <citation type="submission" date="2018-10" db="EMBL/GenBank/DDBJ databases">
        <title>An outbreak of IMP-63 producing strain in France.</title>
        <authorList>
            <person name="Bour M."/>
            <person name="Liapis E."/>
            <person name="Plesiat P."/>
        </authorList>
    </citation>
    <scope>NUCLEOTIDE SEQUENCE [LARGE SCALE GENOMIC DNA]</scope>
    <source>
        <strain evidence="2 3">12917</strain>
    </source>
</reference>
<feature type="domain" description="Multi-ubiquitin" evidence="1">
    <location>
        <begin position="89"/>
        <end position="154"/>
    </location>
</feature>
<proteinExistence type="predicted"/>
<dbReference type="EMBL" id="RJAI01000115">
    <property type="protein sequence ID" value="RNF77482.1"/>
    <property type="molecule type" value="Genomic_DNA"/>
</dbReference>
<dbReference type="Proteomes" id="UP000278162">
    <property type="component" value="Unassembled WGS sequence"/>
</dbReference>
<sequence length="369" mass="40908">MDNNHQETQHNGSLQVEVSDLSLNFRSVTMHDNTPTGAQLASAAGFKPSQNAVVLQFLENGELEDIRPEEVAGLQHSRKFIIVESDRSFRLTVDGVRFDWPCQSITGAVLRRLGEISHDKQLVQQMADEADRIIDNHQWVSLEGEGVEAFISRTPRWELNVQGVALTFNKPEVGVREAITKAGFNPNEGWQIFLKVKGEPKRAMGLNDVIDLRKDGVEKLRLSPKEVINGEVAVQPKPQRAFALLDVDEAHLDALGCKWETVVSDGRRWLLIHDYQLPVGFNHSSTLLALDISPSYPGAEIDMFYFNPPLDLAGGGGIPSTHITATINGIVYQGWSRHRGPQSPWKPATDNVITHLGLVEGALHKEVGQ</sequence>
<accession>A0A3M8SEV0</accession>
<organism evidence="2 3">
    <name type="scientific">Pseudomonas putida</name>
    <name type="common">Arthrobacter siderocapsulatus</name>
    <dbReference type="NCBI Taxonomy" id="303"/>
    <lineage>
        <taxon>Bacteria</taxon>
        <taxon>Pseudomonadati</taxon>
        <taxon>Pseudomonadota</taxon>
        <taxon>Gammaproteobacteria</taxon>
        <taxon>Pseudomonadales</taxon>
        <taxon>Pseudomonadaceae</taxon>
        <taxon>Pseudomonas</taxon>
    </lineage>
</organism>
<feature type="domain" description="Multi-ubiquitin" evidence="1">
    <location>
        <begin position="22"/>
        <end position="81"/>
    </location>
</feature>
<dbReference type="InterPro" id="IPR027802">
    <property type="entry name" value="Multi-ubiquitin_dom"/>
</dbReference>